<gene>
    <name evidence="10" type="ORF">WJX73_009684</name>
</gene>
<proteinExistence type="inferred from homology"/>
<sequence length="418" mass="44053">MLPEIESATSRNDRVFIVKALAEEQRIDGRKPFDARLRKIQIAEDNSGVTVQLGDTKVMAVITADLEEPRADGGRQREGSIRFKVDVGPTVSFAADTTRLSEDEQLITRLLQKAIRNTGVVDLEALCVSAGRKVWALAVYVTVLDHAGALVDACFLATMAALMAHRRPDATVDASTSDITVHSPDVREPVPLSLHHTPLAVTFALFKEGDDLVMDPLLKEEAAAGGQVTVVVNTAGQVCAVQQLGGLGLSLEQVMRVVRIAAGQVEDAAAQIRAALDTHSTAQLAARVRRQQGHAAHAAKAKAAAFLDVALPPLSTLASVAFEADAAGPSAAAQHQEDTEMRMAPPPGVPAEQPTVVNASPAGSTQLQDVSDSAARATPDASFDAIAARIAGTQLTSAGEGKAVKQKSRARNRKSDAW</sequence>
<dbReference type="GO" id="GO:0071035">
    <property type="term" value="P:nuclear polyadenylation-dependent rRNA catabolic process"/>
    <property type="evidence" value="ECO:0007669"/>
    <property type="project" value="TreeGrafter"/>
</dbReference>
<feature type="domain" description="Exoribonuclease phosphorolytic" evidence="9">
    <location>
        <begin position="197"/>
        <end position="262"/>
    </location>
</feature>
<dbReference type="AlphaFoldDB" id="A0AAW1NLN5"/>
<name>A0AAW1NLN5_9CHLO</name>
<evidence type="ECO:0000256" key="5">
    <source>
        <dbReference type="ARBA" id="ARBA00022884"/>
    </source>
</evidence>
<keyword evidence="11" id="KW-1185">Reference proteome</keyword>
<protein>
    <recommendedName>
        <fullName evidence="12">Exosome complex component RRP45</fullName>
    </recommendedName>
</protein>
<evidence type="ECO:0000256" key="2">
    <source>
        <dbReference type="ARBA" id="ARBA00004496"/>
    </source>
</evidence>
<dbReference type="GO" id="GO:0000176">
    <property type="term" value="C:nuclear exosome (RNase complex)"/>
    <property type="evidence" value="ECO:0007669"/>
    <property type="project" value="TreeGrafter"/>
</dbReference>
<dbReference type="InterPro" id="IPR033100">
    <property type="entry name" value="Rrp45"/>
</dbReference>
<feature type="compositionally biased region" description="Polar residues" evidence="7">
    <location>
        <begin position="355"/>
        <end position="371"/>
    </location>
</feature>
<dbReference type="PANTHER" id="PTHR11097">
    <property type="entry name" value="EXOSOME COMPLEX EXONUCLEASE RIBOSOMAL RNA PROCESSING PROTEIN"/>
    <property type="match status" value="1"/>
</dbReference>
<organism evidence="10 11">
    <name type="scientific">Symbiochloris irregularis</name>
    <dbReference type="NCBI Taxonomy" id="706552"/>
    <lineage>
        <taxon>Eukaryota</taxon>
        <taxon>Viridiplantae</taxon>
        <taxon>Chlorophyta</taxon>
        <taxon>core chlorophytes</taxon>
        <taxon>Trebouxiophyceae</taxon>
        <taxon>Trebouxiales</taxon>
        <taxon>Trebouxiaceae</taxon>
        <taxon>Symbiochloris</taxon>
    </lineage>
</organism>
<dbReference type="GO" id="GO:0034476">
    <property type="term" value="P:U5 snRNA 3'-end processing"/>
    <property type="evidence" value="ECO:0007669"/>
    <property type="project" value="TreeGrafter"/>
</dbReference>
<dbReference type="InterPro" id="IPR020568">
    <property type="entry name" value="Ribosomal_Su5_D2-typ_SF"/>
</dbReference>
<evidence type="ECO:0000256" key="4">
    <source>
        <dbReference type="ARBA" id="ARBA00022490"/>
    </source>
</evidence>
<dbReference type="Gene3D" id="3.30.230.70">
    <property type="entry name" value="GHMP Kinase, N-terminal domain"/>
    <property type="match status" value="1"/>
</dbReference>
<dbReference type="CDD" id="cd11368">
    <property type="entry name" value="RNase_PH_RRP45"/>
    <property type="match status" value="1"/>
</dbReference>
<dbReference type="InterPro" id="IPR050590">
    <property type="entry name" value="Exosome_comp_Rrp42_subfam"/>
</dbReference>
<accession>A0AAW1NLN5</accession>
<dbReference type="InterPro" id="IPR036345">
    <property type="entry name" value="ExoRNase_PH_dom2_sf"/>
</dbReference>
<evidence type="ECO:0000259" key="8">
    <source>
        <dbReference type="Pfam" id="PF01138"/>
    </source>
</evidence>
<dbReference type="GO" id="GO:0034473">
    <property type="term" value="P:U1 snRNA 3'-end processing"/>
    <property type="evidence" value="ECO:0007669"/>
    <property type="project" value="TreeGrafter"/>
</dbReference>
<dbReference type="InterPro" id="IPR015847">
    <property type="entry name" value="ExoRNase_PH_dom2"/>
</dbReference>
<dbReference type="GO" id="GO:0035925">
    <property type="term" value="F:mRNA 3'-UTR AU-rich region binding"/>
    <property type="evidence" value="ECO:0007669"/>
    <property type="project" value="TreeGrafter"/>
</dbReference>
<evidence type="ECO:0000313" key="11">
    <source>
        <dbReference type="Proteomes" id="UP001465755"/>
    </source>
</evidence>
<dbReference type="GO" id="GO:0000467">
    <property type="term" value="P:exonucleolytic trimming to generate mature 3'-end of 5.8S rRNA from tricistronic rRNA transcript (SSU-rRNA, 5.8S rRNA, LSU-rRNA)"/>
    <property type="evidence" value="ECO:0007669"/>
    <property type="project" value="TreeGrafter"/>
</dbReference>
<dbReference type="InterPro" id="IPR001247">
    <property type="entry name" value="ExoRNase_PH_dom1"/>
</dbReference>
<dbReference type="SUPFAM" id="SSF55666">
    <property type="entry name" value="Ribonuclease PH domain 2-like"/>
    <property type="match status" value="1"/>
</dbReference>
<evidence type="ECO:0000259" key="9">
    <source>
        <dbReference type="Pfam" id="PF03725"/>
    </source>
</evidence>
<dbReference type="GO" id="GO:0016075">
    <property type="term" value="P:rRNA catabolic process"/>
    <property type="evidence" value="ECO:0007669"/>
    <property type="project" value="TreeGrafter"/>
</dbReference>
<evidence type="ECO:0000256" key="7">
    <source>
        <dbReference type="SAM" id="MobiDB-lite"/>
    </source>
</evidence>
<evidence type="ECO:0000256" key="6">
    <source>
        <dbReference type="ARBA" id="ARBA00023242"/>
    </source>
</evidence>
<feature type="region of interest" description="Disordered" evidence="7">
    <location>
        <begin position="394"/>
        <end position="418"/>
    </location>
</feature>
<comment type="subcellular location">
    <subcellularLocation>
        <location evidence="2">Cytoplasm</location>
    </subcellularLocation>
    <subcellularLocation>
        <location evidence="1">Nucleus</location>
    </subcellularLocation>
</comment>
<reference evidence="10 11" key="1">
    <citation type="journal article" date="2024" name="Nat. Commun.">
        <title>Phylogenomics reveals the evolutionary origins of lichenization in chlorophyte algae.</title>
        <authorList>
            <person name="Puginier C."/>
            <person name="Libourel C."/>
            <person name="Otte J."/>
            <person name="Skaloud P."/>
            <person name="Haon M."/>
            <person name="Grisel S."/>
            <person name="Petersen M."/>
            <person name="Berrin J.G."/>
            <person name="Delaux P.M."/>
            <person name="Dal Grande F."/>
            <person name="Keller J."/>
        </authorList>
    </citation>
    <scope>NUCLEOTIDE SEQUENCE [LARGE SCALE GENOMIC DNA]</scope>
    <source>
        <strain evidence="10 11">SAG 2036</strain>
    </source>
</reference>
<feature type="region of interest" description="Disordered" evidence="7">
    <location>
        <begin position="328"/>
        <end position="378"/>
    </location>
</feature>
<dbReference type="GO" id="GO:0000177">
    <property type="term" value="C:cytoplasmic exosome (RNase complex)"/>
    <property type="evidence" value="ECO:0007669"/>
    <property type="project" value="TreeGrafter"/>
</dbReference>
<keyword evidence="6" id="KW-0539">Nucleus</keyword>
<dbReference type="GO" id="GO:0071028">
    <property type="term" value="P:nuclear mRNA surveillance"/>
    <property type="evidence" value="ECO:0007669"/>
    <property type="project" value="TreeGrafter"/>
</dbReference>
<dbReference type="SUPFAM" id="SSF54211">
    <property type="entry name" value="Ribosomal protein S5 domain 2-like"/>
    <property type="match status" value="1"/>
</dbReference>
<keyword evidence="4" id="KW-0963">Cytoplasm</keyword>
<dbReference type="EMBL" id="JALJOQ010000290">
    <property type="protein sequence ID" value="KAK9785860.1"/>
    <property type="molecule type" value="Genomic_DNA"/>
</dbReference>
<evidence type="ECO:0008006" key="12">
    <source>
        <dbReference type="Google" id="ProtNLM"/>
    </source>
</evidence>
<keyword evidence="5" id="KW-0694">RNA-binding</keyword>
<dbReference type="InterPro" id="IPR027408">
    <property type="entry name" value="PNPase/RNase_PH_dom_sf"/>
</dbReference>
<dbReference type="PANTHER" id="PTHR11097:SF14">
    <property type="entry name" value="EXOSOME COMPLEX COMPONENT RRP45"/>
    <property type="match status" value="1"/>
</dbReference>
<evidence type="ECO:0000256" key="1">
    <source>
        <dbReference type="ARBA" id="ARBA00004123"/>
    </source>
</evidence>
<dbReference type="Proteomes" id="UP001465755">
    <property type="component" value="Unassembled WGS sequence"/>
</dbReference>
<evidence type="ECO:0000313" key="10">
    <source>
        <dbReference type="EMBL" id="KAK9785860.1"/>
    </source>
</evidence>
<dbReference type="GO" id="GO:0071038">
    <property type="term" value="P:TRAMP-dependent tRNA surveillance pathway"/>
    <property type="evidence" value="ECO:0007669"/>
    <property type="project" value="TreeGrafter"/>
</dbReference>
<comment type="caution">
    <text evidence="10">The sequence shown here is derived from an EMBL/GenBank/DDBJ whole genome shotgun (WGS) entry which is preliminary data.</text>
</comment>
<dbReference type="Pfam" id="PF01138">
    <property type="entry name" value="RNase_PH"/>
    <property type="match status" value="1"/>
</dbReference>
<feature type="domain" description="Exoribonuclease phosphorolytic" evidence="8">
    <location>
        <begin position="46"/>
        <end position="167"/>
    </location>
</feature>
<evidence type="ECO:0000256" key="3">
    <source>
        <dbReference type="ARBA" id="ARBA00006678"/>
    </source>
</evidence>
<comment type="similarity">
    <text evidence="3">Belongs to the RNase PH family.</text>
</comment>
<dbReference type="GO" id="GO:0034475">
    <property type="term" value="P:U4 snRNA 3'-end processing"/>
    <property type="evidence" value="ECO:0007669"/>
    <property type="project" value="TreeGrafter"/>
</dbReference>
<dbReference type="Pfam" id="PF03725">
    <property type="entry name" value="RNase_PH_C"/>
    <property type="match status" value="1"/>
</dbReference>